<feature type="chain" id="PRO_5041327346" description="Low-complexity protein" evidence="2">
    <location>
        <begin position="28"/>
        <end position="112"/>
    </location>
</feature>
<accession>A0AA43Q7D8</accession>
<dbReference type="AlphaFoldDB" id="A0AA43Q7D8"/>
<gene>
    <name evidence="3" type="ORF">PSU93_12050</name>
</gene>
<dbReference type="Proteomes" id="UP001160519">
    <property type="component" value="Unassembled WGS sequence"/>
</dbReference>
<comment type="caution">
    <text evidence="3">The sequence shown here is derived from an EMBL/GenBank/DDBJ whole genome shotgun (WGS) entry which is preliminary data.</text>
</comment>
<evidence type="ECO:0000313" key="3">
    <source>
        <dbReference type="EMBL" id="MDI1231872.1"/>
    </source>
</evidence>
<name>A0AA43Q7D8_9GAMM</name>
<dbReference type="EMBL" id="JAQSDF010000046">
    <property type="protein sequence ID" value="MDI1231872.1"/>
    <property type="molecule type" value="Genomic_DNA"/>
</dbReference>
<organism evidence="3 4">
    <name type="scientific">Candidatus Methylobacter titanis</name>
    <dbReference type="NCBI Taxonomy" id="3053457"/>
    <lineage>
        <taxon>Bacteria</taxon>
        <taxon>Pseudomonadati</taxon>
        <taxon>Pseudomonadota</taxon>
        <taxon>Gammaproteobacteria</taxon>
        <taxon>Methylococcales</taxon>
        <taxon>Methylococcaceae</taxon>
        <taxon>Methylobacter</taxon>
    </lineage>
</organism>
<sequence length="112" mass="11373">MNKKALTLTLGGAIASSLLSMSPAIQAGENPFAMSAVNTSQQLAAADEKMNEGGCSGKMKEGKCGEGKCGANKMKKMKMKEGGCSGAAKPEEKMKEGGCSGKMKEGGCSGKM</sequence>
<keyword evidence="2" id="KW-0732">Signal</keyword>
<reference evidence="3" key="1">
    <citation type="submission" date="2023-01" db="EMBL/GenBank/DDBJ databases">
        <title>Biogeochemical cycle of methane in antarctic sediments.</title>
        <authorList>
            <person name="Roldan D.M."/>
            <person name="Menes R.J."/>
        </authorList>
    </citation>
    <scope>NUCLEOTIDE SEQUENCE [LARGE SCALE GENOMIC DNA]</scope>
    <source>
        <strain evidence="3">K-2018 MAG008</strain>
    </source>
</reference>
<feature type="region of interest" description="Disordered" evidence="1">
    <location>
        <begin position="81"/>
        <end position="112"/>
    </location>
</feature>
<protein>
    <recommendedName>
        <fullName evidence="5">Low-complexity protein</fullName>
    </recommendedName>
</protein>
<evidence type="ECO:0000256" key="1">
    <source>
        <dbReference type="SAM" id="MobiDB-lite"/>
    </source>
</evidence>
<evidence type="ECO:0008006" key="5">
    <source>
        <dbReference type="Google" id="ProtNLM"/>
    </source>
</evidence>
<keyword evidence="4" id="KW-1185">Reference proteome</keyword>
<evidence type="ECO:0000313" key="4">
    <source>
        <dbReference type="Proteomes" id="UP001160519"/>
    </source>
</evidence>
<feature type="signal peptide" evidence="2">
    <location>
        <begin position="1"/>
        <end position="27"/>
    </location>
</feature>
<evidence type="ECO:0000256" key="2">
    <source>
        <dbReference type="SAM" id="SignalP"/>
    </source>
</evidence>
<proteinExistence type="predicted"/>